<feature type="chain" id="PRO_5024382680" evidence="17">
    <location>
        <begin position="23"/>
        <end position="1009"/>
    </location>
</feature>
<dbReference type="InterPro" id="IPR000742">
    <property type="entry name" value="EGF"/>
</dbReference>
<dbReference type="GO" id="GO:0043235">
    <property type="term" value="C:receptor complex"/>
    <property type="evidence" value="ECO:0007669"/>
    <property type="project" value="TreeGrafter"/>
</dbReference>
<comment type="caution">
    <text evidence="13">Lacks conserved residue(s) required for the propagation of feature annotation.</text>
</comment>
<dbReference type="PROSITE" id="PS51120">
    <property type="entry name" value="LDLRB"/>
    <property type="match status" value="2"/>
</dbReference>
<dbReference type="PROSITE" id="PS50026">
    <property type="entry name" value="EGF_3"/>
    <property type="match status" value="1"/>
</dbReference>
<keyword evidence="8 16" id="KW-1133">Transmembrane helix</keyword>
<dbReference type="GO" id="GO:0006897">
    <property type="term" value="P:endocytosis"/>
    <property type="evidence" value="ECO:0007669"/>
    <property type="project" value="UniProtKB-KW"/>
</dbReference>
<evidence type="ECO:0000256" key="15">
    <source>
        <dbReference type="PROSITE-ProRule" id="PRU00461"/>
    </source>
</evidence>
<feature type="disulfide bond" evidence="13">
    <location>
        <begin position="881"/>
        <end position="890"/>
    </location>
</feature>
<dbReference type="PROSITE" id="PS01186">
    <property type="entry name" value="EGF_2"/>
    <property type="match status" value="1"/>
</dbReference>
<dbReference type="CDD" id="cd00112">
    <property type="entry name" value="LDLa"/>
    <property type="match status" value="9"/>
</dbReference>
<evidence type="ECO:0000256" key="17">
    <source>
        <dbReference type="SAM" id="SignalP"/>
    </source>
</evidence>
<feature type="disulfide bond" evidence="14">
    <location>
        <begin position="282"/>
        <end position="300"/>
    </location>
</feature>
<feature type="domain" description="EGF-like" evidence="18">
    <location>
        <begin position="848"/>
        <end position="891"/>
    </location>
</feature>
<dbReference type="SMART" id="SM00192">
    <property type="entry name" value="LDLa"/>
    <property type="match status" value="9"/>
</dbReference>
<dbReference type="Pfam" id="PF00057">
    <property type="entry name" value="Ldl_recept_a"/>
    <property type="match status" value="9"/>
</dbReference>
<dbReference type="SUPFAM" id="SSF57196">
    <property type="entry name" value="EGF/Laminin"/>
    <property type="match status" value="2"/>
</dbReference>
<comment type="subcellular location">
    <subcellularLocation>
        <location evidence="2">Endomembrane system</location>
    </subcellularLocation>
    <subcellularLocation>
        <location evidence="1">Membrane</location>
        <topology evidence="1">Single-pass membrane protein</topology>
    </subcellularLocation>
</comment>
<dbReference type="Gene3D" id="4.10.400.10">
    <property type="entry name" value="Low-density Lipoprotein Receptor"/>
    <property type="match status" value="9"/>
</dbReference>
<keyword evidence="12" id="KW-0325">Glycoprotein</keyword>
<evidence type="ECO:0000256" key="5">
    <source>
        <dbReference type="ARBA" id="ARBA00022692"/>
    </source>
</evidence>
<feature type="disulfide bond" evidence="14">
    <location>
        <begin position="402"/>
        <end position="414"/>
    </location>
</feature>
<keyword evidence="10 13" id="KW-1015">Disulfide bond</keyword>
<evidence type="ECO:0000313" key="19">
    <source>
        <dbReference type="Proteomes" id="UP000046395"/>
    </source>
</evidence>
<dbReference type="WBParaSite" id="TMUE_3000010869.1">
    <property type="protein sequence ID" value="TMUE_3000010869.1"/>
    <property type="gene ID" value="WBGene00287146"/>
</dbReference>
<keyword evidence="11" id="KW-0675">Receptor</keyword>
<dbReference type="FunFam" id="2.120.10.30:FF:000241">
    <property type="entry name" value="Low-density lipoprotein receptor-related protein 6"/>
    <property type="match status" value="1"/>
</dbReference>
<dbReference type="PROSITE" id="PS50068">
    <property type="entry name" value="LDLRA_2"/>
    <property type="match status" value="9"/>
</dbReference>
<keyword evidence="19" id="KW-1185">Reference proteome</keyword>
<evidence type="ECO:0000256" key="9">
    <source>
        <dbReference type="ARBA" id="ARBA00023136"/>
    </source>
</evidence>
<keyword evidence="5 16" id="KW-0812">Transmembrane</keyword>
<dbReference type="GO" id="GO:0005886">
    <property type="term" value="C:plasma membrane"/>
    <property type="evidence" value="ECO:0007669"/>
    <property type="project" value="TreeGrafter"/>
</dbReference>
<evidence type="ECO:0000256" key="2">
    <source>
        <dbReference type="ARBA" id="ARBA00004308"/>
    </source>
</evidence>
<dbReference type="STRING" id="70415.A0A5S6QUQ5"/>
<feature type="disulfide bond" evidence="14">
    <location>
        <begin position="206"/>
        <end position="221"/>
    </location>
</feature>
<evidence type="ECO:0000256" key="1">
    <source>
        <dbReference type="ARBA" id="ARBA00004167"/>
    </source>
</evidence>
<feature type="signal peptide" evidence="17">
    <location>
        <begin position="1"/>
        <end position="22"/>
    </location>
</feature>
<feature type="disulfide bond" evidence="14">
    <location>
        <begin position="324"/>
        <end position="342"/>
    </location>
</feature>
<feature type="disulfide bond" evidence="14">
    <location>
        <begin position="294"/>
        <end position="309"/>
    </location>
</feature>
<dbReference type="PROSITE" id="PS01209">
    <property type="entry name" value="LDLRA_1"/>
    <property type="match status" value="2"/>
</dbReference>
<dbReference type="GO" id="GO:0005041">
    <property type="term" value="F:low-density lipoprotein particle receptor activity"/>
    <property type="evidence" value="ECO:0007669"/>
    <property type="project" value="TreeGrafter"/>
</dbReference>
<keyword evidence="9 16" id="KW-0472">Membrane</keyword>
<proteinExistence type="predicted"/>
<feature type="repeat" description="LDL-receptor class B" evidence="15">
    <location>
        <begin position="653"/>
        <end position="696"/>
    </location>
</feature>
<evidence type="ECO:0000256" key="6">
    <source>
        <dbReference type="ARBA" id="ARBA00022729"/>
    </source>
</evidence>
<accession>A0A5S6QUQ5</accession>
<dbReference type="PANTHER" id="PTHR22722">
    <property type="entry name" value="LOW-DENSITY LIPOPROTEIN RECEPTOR-RELATED PROTEIN 2-RELATED"/>
    <property type="match status" value="1"/>
</dbReference>
<evidence type="ECO:0000256" key="14">
    <source>
        <dbReference type="PROSITE-ProRule" id="PRU00124"/>
    </source>
</evidence>
<name>A0A5S6QUQ5_TRIMR</name>
<sequence>MDSFRLWARLLLVVAAVANVHGGHVRKLKPSAAFFLCEYGKVVPRSGVCNGIKECPDMSDERRCKVRCKAGEMPCDNREACVAEKLFCDGQENCPDNSDEAHCENALCPRNMFECFKSNTCVPISKICDGHRNCPDGEDEDMCLDLQASDQVTRDFGLTKQQNSQRNDTTGAVGKSERLKSKSNGCGKNKFKCLDGNGCVSKTKLCNGRRDCLDGSDEMGCRKLTGSNGKRNCPEDHFRCSEGNSECIPVSWVCDGKADCSGGQDEHACHLKIPCAPGHFSCRNRFCVDQRFVCDGFDDCGDGSDEEHCQLADSRVCEANEYKCHKGPCIPKEAVCDGMKECPHEDDERNCTSITPCLPGEFRCYGSSICMPDSWKCDGVGDCQDNSDERDCPSRTSIYLSCGADMFSCDNGRCISRLQMCDGRKDCADGSDEHKWCGACAKDNGGCPNKCRETYHGVECLCKNEWRLAFALTDSSDCEDEGACEKGTHRCSHFCHRESTGYRCSCAEGYQLENDGESCKLEDQQAGRLLFSVDHQLRSVSLNSKEEGAEYSVLLDTSSTRILSLDHVNRESRSYYARESVIYSFDGNGEKCLFGGFANFVNIAVDWITGNIYYADETKAKVGFCSSDGRFCAVFEGTSLELPRGIALYPKLGYLFVTDWGKNASISRIAMDGSSMNVVHKDKLVWPNAVAIDYVRDRLYWVDAKYRLIESSRLDGTDRKVLSSSGILHPFDMTVFDDRVFWSDWSSKAIMMANVRNASDAGPVHSVQGQTYGVAVDHPVYQNTSWINPCSSKDCSHLCALAPKETSSGDLRRSCICPIGYELQNDQKTCQRRSERATTPIHWCLRTFKKNCEQATACNNGGSCHYEFDGQERLRRIYCECVNGYGGLYCEVAPSAGRSSKKWASPLLGLFLSATFALLICIVWRYRYRKEEFYRSLRKLKFSEPLLDSMATKLRRLSHGRVSQDQVRLTRGDRPNLGVLNPVYEEKQCFIRAGPIESYDSAASSSFEA</sequence>
<dbReference type="AlphaFoldDB" id="A0A5S6QUQ5"/>
<dbReference type="SUPFAM" id="SSF57424">
    <property type="entry name" value="LDL receptor-like module"/>
    <property type="match status" value="9"/>
</dbReference>
<dbReference type="SMART" id="SM00181">
    <property type="entry name" value="EGF"/>
    <property type="match status" value="5"/>
</dbReference>
<keyword evidence="6 17" id="KW-0732">Signal</keyword>
<evidence type="ECO:0000256" key="7">
    <source>
        <dbReference type="ARBA" id="ARBA00022737"/>
    </source>
</evidence>
<feature type="disulfide bond" evidence="14">
    <location>
        <begin position="317"/>
        <end position="329"/>
    </location>
</feature>
<reference evidence="20" key="1">
    <citation type="submission" date="2019-12" db="UniProtKB">
        <authorList>
            <consortium name="WormBaseParasite"/>
        </authorList>
    </citation>
    <scope>IDENTIFICATION</scope>
</reference>
<protein>
    <submittedName>
        <fullName evidence="20">EGF-like domain-containing protein</fullName>
    </submittedName>
</protein>
<dbReference type="InterPro" id="IPR000033">
    <property type="entry name" value="LDLR_classB_rpt"/>
</dbReference>
<dbReference type="SUPFAM" id="SSF63825">
    <property type="entry name" value="YWTD domain"/>
    <property type="match status" value="1"/>
</dbReference>
<evidence type="ECO:0000256" key="10">
    <source>
        <dbReference type="ARBA" id="ARBA00023157"/>
    </source>
</evidence>
<feature type="disulfide bond" evidence="14">
    <location>
        <begin position="88"/>
        <end position="103"/>
    </location>
</feature>
<keyword evidence="4" id="KW-0254">Endocytosis</keyword>
<dbReference type="InterPro" id="IPR051221">
    <property type="entry name" value="LDLR-related"/>
</dbReference>
<dbReference type="InterPro" id="IPR036055">
    <property type="entry name" value="LDL_receptor-like_sf"/>
</dbReference>
<dbReference type="Gene3D" id="2.120.10.30">
    <property type="entry name" value="TolB, C-terminal domain"/>
    <property type="match status" value="1"/>
</dbReference>
<evidence type="ECO:0000256" key="4">
    <source>
        <dbReference type="ARBA" id="ARBA00022583"/>
    </source>
</evidence>
<organism evidence="19 20">
    <name type="scientific">Trichuris muris</name>
    <name type="common">Mouse whipworm</name>
    <dbReference type="NCBI Taxonomy" id="70415"/>
    <lineage>
        <taxon>Eukaryota</taxon>
        <taxon>Metazoa</taxon>
        <taxon>Ecdysozoa</taxon>
        <taxon>Nematoda</taxon>
        <taxon>Enoplea</taxon>
        <taxon>Dorylaimia</taxon>
        <taxon>Trichinellida</taxon>
        <taxon>Trichuridae</taxon>
        <taxon>Trichuris</taxon>
    </lineage>
</organism>
<feature type="disulfide bond" evidence="14">
    <location>
        <begin position="275"/>
        <end position="287"/>
    </location>
</feature>
<evidence type="ECO:0000256" key="8">
    <source>
        <dbReference type="ARBA" id="ARBA00022989"/>
    </source>
</evidence>
<dbReference type="Proteomes" id="UP000046395">
    <property type="component" value="Unassembled WGS sequence"/>
</dbReference>
<evidence type="ECO:0000256" key="3">
    <source>
        <dbReference type="ARBA" id="ARBA00022536"/>
    </source>
</evidence>
<feature type="disulfide bond" evidence="14">
    <location>
        <begin position="37"/>
        <end position="55"/>
    </location>
</feature>
<evidence type="ECO:0000256" key="16">
    <source>
        <dbReference type="SAM" id="Phobius"/>
    </source>
</evidence>
<feature type="disulfide bond" evidence="14">
    <location>
        <begin position="336"/>
        <end position="351"/>
    </location>
</feature>
<keyword evidence="3 13" id="KW-0245">EGF-like domain</keyword>
<dbReference type="InterPro" id="IPR023415">
    <property type="entry name" value="LDLR_class-A_CS"/>
</dbReference>
<evidence type="ECO:0000313" key="20">
    <source>
        <dbReference type="WBParaSite" id="TMUE_3000010869.1"/>
    </source>
</evidence>
<dbReference type="InterPro" id="IPR002172">
    <property type="entry name" value="LDrepeatLR_classA_rpt"/>
</dbReference>
<dbReference type="Pfam" id="PF00058">
    <property type="entry name" value="Ldl_recept_b"/>
    <property type="match status" value="2"/>
</dbReference>
<dbReference type="PROSITE" id="PS00022">
    <property type="entry name" value="EGF_1"/>
    <property type="match status" value="1"/>
</dbReference>
<feature type="disulfide bond" evidence="14">
    <location>
        <begin position="409"/>
        <end position="427"/>
    </location>
</feature>
<feature type="disulfide bond" evidence="14">
    <location>
        <begin position="254"/>
        <end position="269"/>
    </location>
</feature>
<feature type="transmembrane region" description="Helical" evidence="16">
    <location>
        <begin position="903"/>
        <end position="926"/>
    </location>
</feature>
<dbReference type="SMART" id="SM00135">
    <property type="entry name" value="LY"/>
    <property type="match status" value="4"/>
</dbReference>
<feature type="disulfide bond" evidence="14">
    <location>
        <begin position="377"/>
        <end position="392"/>
    </location>
</feature>
<evidence type="ECO:0000256" key="12">
    <source>
        <dbReference type="ARBA" id="ARBA00023180"/>
    </source>
</evidence>
<dbReference type="PRINTS" id="PR00261">
    <property type="entry name" value="LDLRECEPTOR"/>
</dbReference>
<evidence type="ECO:0000259" key="18">
    <source>
        <dbReference type="PROSITE" id="PS50026"/>
    </source>
</evidence>
<feature type="repeat" description="LDL-receptor class B" evidence="15">
    <location>
        <begin position="697"/>
        <end position="739"/>
    </location>
</feature>
<dbReference type="InterPro" id="IPR011042">
    <property type="entry name" value="6-blade_b-propeller_TolB-like"/>
</dbReference>
<dbReference type="Pfam" id="PF14670">
    <property type="entry name" value="FXa_inhibition"/>
    <property type="match status" value="1"/>
</dbReference>
<evidence type="ECO:0000256" key="11">
    <source>
        <dbReference type="ARBA" id="ARBA00023170"/>
    </source>
</evidence>
<feature type="disulfide bond" evidence="14">
    <location>
        <begin position="49"/>
        <end position="64"/>
    </location>
</feature>
<keyword evidence="7" id="KW-0677">Repeat</keyword>
<feature type="disulfide bond" evidence="14">
    <location>
        <begin position="128"/>
        <end position="143"/>
    </location>
</feature>
<evidence type="ECO:0000256" key="13">
    <source>
        <dbReference type="PROSITE-ProRule" id="PRU00076"/>
    </source>
</evidence>
<dbReference type="PANTHER" id="PTHR22722:SF14">
    <property type="entry name" value="MEGALIN, ISOFORM A"/>
    <property type="match status" value="1"/>
</dbReference>
<dbReference type="Gene3D" id="2.10.25.10">
    <property type="entry name" value="Laminin"/>
    <property type="match status" value="2"/>
</dbReference>